<evidence type="ECO:0000256" key="3">
    <source>
        <dbReference type="ARBA" id="ARBA00004922"/>
    </source>
</evidence>
<dbReference type="Pfam" id="PF00953">
    <property type="entry name" value="Glycos_transf_4"/>
    <property type="match status" value="1"/>
</dbReference>
<comment type="cofactor">
    <cofactor evidence="1">
        <name>Mg(2+)</name>
        <dbReference type="ChEBI" id="CHEBI:18420"/>
    </cofactor>
</comment>
<evidence type="ECO:0000256" key="14">
    <source>
        <dbReference type="ARBA" id="ARBA00023136"/>
    </source>
</evidence>
<comment type="caution">
    <text evidence="20">The sequence shown here is derived from an EMBL/GenBank/DDBJ whole genome shotgun (WGS) entry which is preliminary data.</text>
</comment>
<evidence type="ECO:0000256" key="9">
    <source>
        <dbReference type="ARBA" id="ARBA00022692"/>
    </source>
</evidence>
<evidence type="ECO:0000256" key="6">
    <source>
        <dbReference type="ARBA" id="ARBA00017659"/>
    </source>
</evidence>
<dbReference type="InterPro" id="IPR000715">
    <property type="entry name" value="Glycosyl_transferase_4"/>
</dbReference>
<keyword evidence="13 19" id="KW-1133">Transmembrane helix</keyword>
<feature type="transmembrane region" description="Helical" evidence="19">
    <location>
        <begin position="24"/>
        <end position="43"/>
    </location>
</feature>
<evidence type="ECO:0000256" key="8">
    <source>
        <dbReference type="ARBA" id="ARBA00022679"/>
    </source>
</evidence>
<feature type="transmembrane region" description="Helical" evidence="19">
    <location>
        <begin position="63"/>
        <end position="87"/>
    </location>
</feature>
<sequence length="307" mass="34322">MLDCLAGTCARLTAPRKYLSQWGWYKLVLPTLASLPLLMVYYINQGSTTVVVPRLLRAWMGGTLNIGVLYYIYMSMLAVFCTNAINIYAGINGLESGQAVVVGASVAVFNMIELGGFQAKSHFFSLCVIIPFTITSLGLFIHNRYPAKAFVGDTFTYFAGMTFAVVAIIGHFSKTVLLFFIPQIFNFLYSVPQLFHFVPCPRHRLPQYNKKLDKLEPSVVEFRDTSVQWQVMAALRLLKYLRLVHLEEGVGEDGKLCRVNNLTLVNLVLVLIGPQHEGSLTTKLLVIQGLCSGLALFIRYPLADLFF</sequence>
<comment type="similarity">
    <text evidence="4">Belongs to the glycosyltransferase 4 family.</text>
</comment>
<keyword evidence="9 19" id="KW-0812">Transmembrane</keyword>
<evidence type="ECO:0000256" key="7">
    <source>
        <dbReference type="ARBA" id="ARBA00022676"/>
    </source>
</evidence>
<evidence type="ECO:0000256" key="15">
    <source>
        <dbReference type="ARBA" id="ARBA00029567"/>
    </source>
</evidence>
<dbReference type="GO" id="GO:0003975">
    <property type="term" value="F:UDP-N-acetylglucosamine-dolichyl-phosphate N-acetylglucosaminephosphotransferase activity"/>
    <property type="evidence" value="ECO:0007669"/>
    <property type="project" value="UniProtKB-EC"/>
</dbReference>
<evidence type="ECO:0000256" key="2">
    <source>
        <dbReference type="ARBA" id="ARBA00004477"/>
    </source>
</evidence>
<dbReference type="PANTHER" id="PTHR10571">
    <property type="entry name" value="UDP-N-ACETYLGLUCOSAMINE--DOLICHYL-PHOSPHATE N-ACETYLGLUCOSAMINEPHOSPHOTRANSFERASE"/>
    <property type="match status" value="1"/>
</dbReference>
<comment type="pathway">
    <text evidence="3">Protein modification; protein glycosylation.</text>
</comment>
<protein>
    <recommendedName>
        <fullName evidence="6">UDP-N-acetylglucosamine--dolichyl-phosphate N-acetylglucosaminephosphotransferase</fullName>
        <ecNumber evidence="5">2.7.8.15</ecNumber>
    </recommendedName>
    <alternativeName>
        <fullName evidence="15">GlcNAc-1-P transferase</fullName>
    </alternativeName>
    <alternativeName>
        <fullName evidence="16">N-acetylglucosamine-1-phosphate transferase</fullName>
    </alternativeName>
</protein>
<feature type="transmembrane region" description="Helical" evidence="19">
    <location>
        <begin position="178"/>
        <end position="198"/>
    </location>
</feature>
<keyword evidence="21" id="KW-1185">Reference proteome</keyword>
<proteinExistence type="inferred from homology"/>
<evidence type="ECO:0000256" key="18">
    <source>
        <dbReference type="ARBA" id="ARBA00045078"/>
    </source>
</evidence>
<evidence type="ECO:0000256" key="13">
    <source>
        <dbReference type="ARBA" id="ARBA00022989"/>
    </source>
</evidence>
<evidence type="ECO:0000256" key="5">
    <source>
        <dbReference type="ARBA" id="ARBA00013225"/>
    </source>
</evidence>
<evidence type="ECO:0000256" key="1">
    <source>
        <dbReference type="ARBA" id="ARBA00001946"/>
    </source>
</evidence>
<name>A0AAW0TNI7_SCYPA</name>
<dbReference type="GO" id="GO:0006488">
    <property type="term" value="P:dolichol-linked oligosaccharide biosynthetic process"/>
    <property type="evidence" value="ECO:0007669"/>
    <property type="project" value="InterPro"/>
</dbReference>
<feature type="transmembrane region" description="Helical" evidence="19">
    <location>
        <begin position="154"/>
        <end position="172"/>
    </location>
</feature>
<dbReference type="GO" id="GO:0005789">
    <property type="term" value="C:endoplasmic reticulum membrane"/>
    <property type="evidence" value="ECO:0007669"/>
    <property type="project" value="UniProtKB-SubCell"/>
</dbReference>
<evidence type="ECO:0000256" key="16">
    <source>
        <dbReference type="ARBA" id="ARBA00033238"/>
    </source>
</evidence>
<dbReference type="CDD" id="cd06855">
    <property type="entry name" value="GT_GPT_euk"/>
    <property type="match status" value="1"/>
</dbReference>
<dbReference type="AlphaFoldDB" id="A0AAW0TNI7"/>
<keyword evidence="10" id="KW-0479">Metal-binding</keyword>
<keyword evidence="12" id="KW-0460">Magnesium</keyword>
<gene>
    <name evidence="20" type="ORF">O3P69_008782</name>
</gene>
<evidence type="ECO:0000256" key="10">
    <source>
        <dbReference type="ARBA" id="ARBA00022723"/>
    </source>
</evidence>
<evidence type="ECO:0000256" key="11">
    <source>
        <dbReference type="ARBA" id="ARBA00022824"/>
    </source>
</evidence>
<reference evidence="20 21" key="1">
    <citation type="submission" date="2023-03" db="EMBL/GenBank/DDBJ databases">
        <title>High-quality genome of Scylla paramamosain provides insights in environmental adaptation.</title>
        <authorList>
            <person name="Zhang L."/>
        </authorList>
    </citation>
    <scope>NUCLEOTIDE SEQUENCE [LARGE SCALE GENOMIC DNA]</scope>
    <source>
        <strain evidence="20">LZ_2023a</strain>
        <tissue evidence="20">Muscle</tissue>
    </source>
</reference>
<comment type="function">
    <text evidence="17">UDP-N-acetylglucosamine--dolichyl-phosphate N-acetylglucosaminephosphotransferase that operates in the biosynthetic pathway of dolichol-linked oligosaccharides, the glycan precursors employed in protein asparagine (N)-glycosylation. The assembly of dolichol-linked oligosaccharides begins on the cytosolic side of the endoplasmic reticulum membrane and finishes in its lumen. The sequential addition of sugars to dolichol pyrophosphate produces dolichol-linked oligosaccharides containing fourteen sugars, including two GlcNAcs, nine mannoses and three glucoses. Once assembled, the oligosaccharide is transferred from the lipid to nascent proteins by oligosaccharyltransferases. Catalyzes the initial step of dolichol-linked oligosaccharide biosynthesis, transfering GlcNAc-1-P from cytosolic UDP-GlcNAc onto the carrier lipid dolichyl phosphate (P-dolichol), yielding GlcNAc-P-P-dolichol embedded in the cytoplasmic leaflet of the endoplasmic reticulum membrane.</text>
</comment>
<comment type="subcellular location">
    <subcellularLocation>
        <location evidence="2">Endoplasmic reticulum membrane</location>
        <topology evidence="2">Multi-pass membrane protein</topology>
    </subcellularLocation>
</comment>
<comment type="catalytic activity">
    <reaction evidence="18">
        <text>a di-trans,poly-cis-dolichyl phosphate + UDP-N-acetyl-alpha-D-glucosamine = an N-acetyl-alpha-D-glucosaminyl-diphospho-di-trans,poly-cis-dolichol + UMP</text>
        <dbReference type="Rhea" id="RHEA:13289"/>
        <dbReference type="Rhea" id="RHEA-COMP:19498"/>
        <dbReference type="Rhea" id="RHEA-COMP:19507"/>
        <dbReference type="ChEBI" id="CHEBI:57683"/>
        <dbReference type="ChEBI" id="CHEBI:57705"/>
        <dbReference type="ChEBI" id="CHEBI:57865"/>
        <dbReference type="ChEBI" id="CHEBI:58427"/>
        <dbReference type="EC" id="2.7.8.15"/>
    </reaction>
    <physiologicalReaction direction="left-to-right" evidence="18">
        <dbReference type="Rhea" id="RHEA:13290"/>
    </physiologicalReaction>
</comment>
<organism evidence="20 21">
    <name type="scientific">Scylla paramamosain</name>
    <name type="common">Mud crab</name>
    <dbReference type="NCBI Taxonomy" id="85552"/>
    <lineage>
        <taxon>Eukaryota</taxon>
        <taxon>Metazoa</taxon>
        <taxon>Ecdysozoa</taxon>
        <taxon>Arthropoda</taxon>
        <taxon>Crustacea</taxon>
        <taxon>Multicrustacea</taxon>
        <taxon>Malacostraca</taxon>
        <taxon>Eumalacostraca</taxon>
        <taxon>Eucarida</taxon>
        <taxon>Decapoda</taxon>
        <taxon>Pleocyemata</taxon>
        <taxon>Brachyura</taxon>
        <taxon>Eubrachyura</taxon>
        <taxon>Portunoidea</taxon>
        <taxon>Portunidae</taxon>
        <taxon>Portuninae</taxon>
        <taxon>Scylla</taxon>
    </lineage>
</organism>
<keyword evidence="8" id="KW-0808">Transferase</keyword>
<dbReference type="Proteomes" id="UP001487740">
    <property type="component" value="Unassembled WGS sequence"/>
</dbReference>
<evidence type="ECO:0000313" key="20">
    <source>
        <dbReference type="EMBL" id="KAK8389293.1"/>
    </source>
</evidence>
<dbReference type="EMBL" id="JARAKH010000027">
    <property type="protein sequence ID" value="KAK8389292.1"/>
    <property type="molecule type" value="Genomic_DNA"/>
</dbReference>
<dbReference type="EMBL" id="JARAKH010000027">
    <property type="protein sequence ID" value="KAK8389293.1"/>
    <property type="molecule type" value="Genomic_DNA"/>
</dbReference>
<dbReference type="InterPro" id="IPR033895">
    <property type="entry name" value="GPT"/>
</dbReference>
<evidence type="ECO:0000313" key="21">
    <source>
        <dbReference type="Proteomes" id="UP001487740"/>
    </source>
</evidence>
<keyword evidence="7" id="KW-0328">Glycosyltransferase</keyword>
<evidence type="ECO:0000256" key="19">
    <source>
        <dbReference type="SAM" id="Phobius"/>
    </source>
</evidence>
<keyword evidence="11" id="KW-0256">Endoplasmic reticulum</keyword>
<evidence type="ECO:0000256" key="12">
    <source>
        <dbReference type="ARBA" id="ARBA00022842"/>
    </source>
</evidence>
<dbReference type="GO" id="GO:0046872">
    <property type="term" value="F:metal ion binding"/>
    <property type="evidence" value="ECO:0007669"/>
    <property type="project" value="UniProtKB-KW"/>
</dbReference>
<evidence type="ECO:0000256" key="4">
    <source>
        <dbReference type="ARBA" id="ARBA00009317"/>
    </source>
</evidence>
<evidence type="ECO:0000256" key="17">
    <source>
        <dbReference type="ARBA" id="ARBA00044717"/>
    </source>
</evidence>
<accession>A0AAW0TNI7</accession>
<feature type="transmembrane region" description="Helical" evidence="19">
    <location>
        <begin position="123"/>
        <end position="142"/>
    </location>
</feature>
<dbReference type="PANTHER" id="PTHR10571:SF0">
    <property type="entry name" value="UDP-N-ACETYLGLUCOSAMINE--DOLICHYL-PHOSPHATE N-ACETYLGLUCOSAMINEPHOSPHOTRANSFERASE"/>
    <property type="match status" value="1"/>
</dbReference>
<dbReference type="GO" id="GO:0016757">
    <property type="term" value="F:glycosyltransferase activity"/>
    <property type="evidence" value="ECO:0007669"/>
    <property type="project" value="UniProtKB-KW"/>
</dbReference>
<keyword evidence="14 19" id="KW-0472">Membrane</keyword>
<dbReference type="EC" id="2.7.8.15" evidence="5"/>